<feature type="region of interest" description="Disordered" evidence="1">
    <location>
        <begin position="693"/>
        <end position="721"/>
    </location>
</feature>
<dbReference type="InterPro" id="IPR052766">
    <property type="entry name" value="S41A_metabolite_peptidase"/>
</dbReference>
<evidence type="ECO:0000256" key="2">
    <source>
        <dbReference type="SAM" id="SignalP"/>
    </source>
</evidence>
<sequence length="742" mass="79268">MHIKSHLLQLGLAASTFAQSTLISVTGSSVFSATSSIPVPSSTSLGGCAPIAELHQKTFEANTSATLRDVPLFSPSLALQCLTSVPIDKEAAVGLIKYFKPYLEFQSTLAWLKDPPKSYQQPAVDLMGGLENMTAQISAGSFTNQYDFELAIHTLLQGSHEGHLGLQTPLYSLFVFRSPFEFLSVSFDGVQLPQVFVHEDLALVAASTADLPWTISPVTLINDQKAEEFLRDYARKYAIGTIEPHADYNSVMYNAARHLGTGGVQSSPFGIGFNYLGSDTMNITFANGTEKSGNWQAAAQQNLTGIVTGEDLYEAIVAPQPITPSRPLGVSEVNQTLPALGAPYPSPIIVQEGLGFGGFISGYFLNETSLAVLSITSFLMPGELAESAQDTVQQFLREAKQAGMKKLVIDLQGNGGGTVLLGIDLFKQLFPTDEPYIGSRLRAHSSLDTIGRTIGSLVGAETLALGSPFYFGNSVDMDGQDFSDWADYYGPYQSHGDFYTATERYNLSDVANSEIQSGNGIVVSGYANETNIIPQYFAAEDILMLTDGYCASTCTVFAEQMKTHQGVKSVVVGGLPQIGPMQAVAGTRGALRYGADGIAITINATLLFNPSIDPSTLPSVEAPPINVPLSGININLRDQVREDAQDVPLQFIYEAADCRIFYTAEMLADYSVLWQRAADALWKNSSLCIEGSTNQNASGNETDSTGGPNPTDPTADDDSGASSLRSTILTVVAASLAVVALL</sequence>
<dbReference type="Pfam" id="PF03572">
    <property type="entry name" value="Peptidase_S41"/>
    <property type="match status" value="1"/>
</dbReference>
<dbReference type="Proteomes" id="UP001595075">
    <property type="component" value="Unassembled WGS sequence"/>
</dbReference>
<keyword evidence="6" id="KW-1185">Reference proteome</keyword>
<dbReference type="InterPro" id="IPR005151">
    <property type="entry name" value="Tail-specific_protease"/>
</dbReference>
<dbReference type="SUPFAM" id="SSF52096">
    <property type="entry name" value="ClpP/crotonase"/>
    <property type="match status" value="1"/>
</dbReference>
<feature type="chain" id="PRO_5046735021" description="Tail specific protease domain-containing protein" evidence="2">
    <location>
        <begin position="19"/>
        <end position="742"/>
    </location>
</feature>
<feature type="signal peptide" evidence="2">
    <location>
        <begin position="1"/>
        <end position="18"/>
    </location>
</feature>
<keyword evidence="2" id="KW-0732">Signal</keyword>
<proteinExistence type="predicted"/>
<comment type="caution">
    <text evidence="5">The sequence shown here is derived from an EMBL/GenBank/DDBJ whole genome shotgun (WGS) entry which is preliminary data.</text>
</comment>
<organism evidence="5 6">
    <name type="scientific">Oculimacula yallundae</name>
    <dbReference type="NCBI Taxonomy" id="86028"/>
    <lineage>
        <taxon>Eukaryota</taxon>
        <taxon>Fungi</taxon>
        <taxon>Dikarya</taxon>
        <taxon>Ascomycota</taxon>
        <taxon>Pezizomycotina</taxon>
        <taxon>Leotiomycetes</taxon>
        <taxon>Helotiales</taxon>
        <taxon>Ploettnerulaceae</taxon>
        <taxon>Oculimacula</taxon>
    </lineage>
</organism>
<feature type="domain" description="CPAF-like PDZ" evidence="4">
    <location>
        <begin position="176"/>
        <end position="303"/>
    </location>
</feature>
<feature type="compositionally biased region" description="Polar residues" evidence="1">
    <location>
        <begin position="693"/>
        <end position="708"/>
    </location>
</feature>
<dbReference type="InterPro" id="IPR029045">
    <property type="entry name" value="ClpP/crotonase-like_dom_sf"/>
</dbReference>
<evidence type="ECO:0000313" key="5">
    <source>
        <dbReference type="EMBL" id="KAL2061304.1"/>
    </source>
</evidence>
<accession>A0ABR4BUJ5</accession>
<evidence type="ECO:0000259" key="3">
    <source>
        <dbReference type="Pfam" id="PF03572"/>
    </source>
</evidence>
<protein>
    <recommendedName>
        <fullName evidence="7">Tail specific protease domain-containing protein</fullName>
    </recommendedName>
</protein>
<dbReference type="PANTHER" id="PTHR37049">
    <property type="entry name" value="PEPTIDASE S41 FAMILY PROTEIN"/>
    <property type="match status" value="1"/>
</dbReference>
<evidence type="ECO:0000256" key="1">
    <source>
        <dbReference type="SAM" id="MobiDB-lite"/>
    </source>
</evidence>
<reference evidence="5 6" key="1">
    <citation type="journal article" date="2024" name="Commun. Biol.">
        <title>Comparative genomic analysis of thermophilic fungi reveals convergent evolutionary adaptations and gene losses.</title>
        <authorList>
            <person name="Steindorff A.S."/>
            <person name="Aguilar-Pontes M.V."/>
            <person name="Robinson A.J."/>
            <person name="Andreopoulos B."/>
            <person name="LaButti K."/>
            <person name="Kuo A."/>
            <person name="Mondo S."/>
            <person name="Riley R."/>
            <person name="Otillar R."/>
            <person name="Haridas S."/>
            <person name="Lipzen A."/>
            <person name="Grimwood J."/>
            <person name="Schmutz J."/>
            <person name="Clum A."/>
            <person name="Reid I.D."/>
            <person name="Moisan M.C."/>
            <person name="Butler G."/>
            <person name="Nguyen T.T.M."/>
            <person name="Dewar K."/>
            <person name="Conant G."/>
            <person name="Drula E."/>
            <person name="Henrissat B."/>
            <person name="Hansel C."/>
            <person name="Singer S."/>
            <person name="Hutchinson M.I."/>
            <person name="de Vries R.P."/>
            <person name="Natvig D.O."/>
            <person name="Powell A.J."/>
            <person name="Tsang A."/>
            <person name="Grigoriev I.V."/>
        </authorList>
    </citation>
    <scope>NUCLEOTIDE SEQUENCE [LARGE SCALE GENOMIC DNA]</scope>
    <source>
        <strain evidence="5 6">CBS 494.80</strain>
    </source>
</reference>
<dbReference type="InterPro" id="IPR056186">
    <property type="entry name" value="PDZ_CPAF-rel"/>
</dbReference>
<evidence type="ECO:0000313" key="6">
    <source>
        <dbReference type="Proteomes" id="UP001595075"/>
    </source>
</evidence>
<gene>
    <name evidence="5" type="ORF">VTL71DRAFT_7577</name>
</gene>
<feature type="domain" description="Tail specific protease" evidence="3">
    <location>
        <begin position="370"/>
        <end position="568"/>
    </location>
</feature>
<dbReference type="PANTHER" id="PTHR37049:SF4">
    <property type="entry name" value="RHODANESE DOMAIN-CONTAINING PROTEIN"/>
    <property type="match status" value="1"/>
</dbReference>
<dbReference type="Pfam" id="PF23658">
    <property type="entry name" value="PDZ_CPAF_rel"/>
    <property type="match status" value="1"/>
</dbReference>
<dbReference type="EMBL" id="JAZHXI010000019">
    <property type="protein sequence ID" value="KAL2061304.1"/>
    <property type="molecule type" value="Genomic_DNA"/>
</dbReference>
<dbReference type="Gene3D" id="3.90.226.10">
    <property type="entry name" value="2-enoyl-CoA Hydratase, Chain A, domain 1"/>
    <property type="match status" value="1"/>
</dbReference>
<evidence type="ECO:0008006" key="7">
    <source>
        <dbReference type="Google" id="ProtNLM"/>
    </source>
</evidence>
<evidence type="ECO:0000259" key="4">
    <source>
        <dbReference type="Pfam" id="PF23658"/>
    </source>
</evidence>
<name>A0ABR4BUJ5_9HELO</name>